<sequence>MPHHPSLPAPAPPTRTRRGLLRGFLTPGGPPAHPRLVPLLPHFQRLPALPQSVGRARRIVHEVLGDAEEADTAALLTSELVTNAVTHGPSGEDLRIELTIWRADAHWWVAVADSGELMPAPRTPPADSEGGRGLLLVTTLATTWGILPRPTRGKAVYFALPVPGS</sequence>
<dbReference type="Gene3D" id="3.30.565.10">
    <property type="entry name" value="Histidine kinase-like ATPase, C-terminal domain"/>
    <property type="match status" value="1"/>
</dbReference>
<keyword evidence="1" id="KW-0723">Serine/threonine-protein kinase</keyword>
<dbReference type="InterPro" id="IPR050267">
    <property type="entry name" value="Anti-sigma-factor_SerPK"/>
</dbReference>
<dbReference type="CDD" id="cd16936">
    <property type="entry name" value="HATPase_RsbW-like"/>
    <property type="match status" value="1"/>
</dbReference>
<dbReference type="Pfam" id="PF13581">
    <property type="entry name" value="HATPase_c_2"/>
    <property type="match status" value="1"/>
</dbReference>
<evidence type="ECO:0000256" key="1">
    <source>
        <dbReference type="ARBA" id="ARBA00022527"/>
    </source>
</evidence>
<keyword evidence="1" id="KW-0418">Kinase</keyword>
<dbReference type="InterPro" id="IPR003594">
    <property type="entry name" value="HATPase_dom"/>
</dbReference>
<evidence type="ECO:0000313" key="3">
    <source>
        <dbReference type="EMBL" id="AXI77367.1"/>
    </source>
</evidence>
<name>A0A345SUG2_9ACTN</name>
<keyword evidence="4" id="KW-1185">Reference proteome</keyword>
<dbReference type="Proteomes" id="UP000249340">
    <property type="component" value="Chromosome"/>
</dbReference>
<dbReference type="SUPFAM" id="SSF55874">
    <property type="entry name" value="ATPase domain of HSP90 chaperone/DNA topoisomerase II/histidine kinase"/>
    <property type="match status" value="1"/>
</dbReference>
<evidence type="ECO:0000259" key="2">
    <source>
        <dbReference type="Pfam" id="PF13581"/>
    </source>
</evidence>
<dbReference type="PANTHER" id="PTHR35526">
    <property type="entry name" value="ANTI-SIGMA-F FACTOR RSBW-RELATED"/>
    <property type="match status" value="1"/>
</dbReference>
<dbReference type="KEGG" id="stri:C7M71_007840"/>
<keyword evidence="3" id="KW-0547">Nucleotide-binding</keyword>
<evidence type="ECO:0000313" key="4">
    <source>
        <dbReference type="Proteomes" id="UP000249340"/>
    </source>
</evidence>
<protein>
    <submittedName>
        <fullName evidence="3">ATP-binding protein</fullName>
    </submittedName>
</protein>
<keyword evidence="1" id="KW-0808">Transferase</keyword>
<dbReference type="InterPro" id="IPR036890">
    <property type="entry name" value="HATPase_C_sf"/>
</dbReference>
<organism evidence="3 4">
    <name type="scientific">Peterkaempfera bronchialis</name>
    <dbReference type="NCBI Taxonomy" id="2126346"/>
    <lineage>
        <taxon>Bacteria</taxon>
        <taxon>Bacillati</taxon>
        <taxon>Actinomycetota</taxon>
        <taxon>Actinomycetes</taxon>
        <taxon>Kitasatosporales</taxon>
        <taxon>Streptomycetaceae</taxon>
        <taxon>Peterkaempfera</taxon>
    </lineage>
</organism>
<proteinExistence type="predicted"/>
<dbReference type="AlphaFoldDB" id="A0A345SUG2"/>
<dbReference type="EMBL" id="CP031264">
    <property type="protein sequence ID" value="AXI77367.1"/>
    <property type="molecule type" value="Genomic_DNA"/>
</dbReference>
<keyword evidence="3" id="KW-0067">ATP-binding</keyword>
<dbReference type="GO" id="GO:0004674">
    <property type="term" value="F:protein serine/threonine kinase activity"/>
    <property type="evidence" value="ECO:0007669"/>
    <property type="project" value="UniProtKB-KW"/>
</dbReference>
<reference evidence="4" key="1">
    <citation type="submission" date="2018-07" db="EMBL/GenBank/DDBJ databases">
        <title>Streptacidiphilus bronchialis DSM 106435 chromosome.</title>
        <authorList>
            <person name="Batra D."/>
            <person name="Gulvik C.A."/>
        </authorList>
    </citation>
    <scope>NUCLEOTIDE SEQUENCE [LARGE SCALE GENOMIC DNA]</scope>
    <source>
        <strain evidence="4">DSM 106435</strain>
    </source>
</reference>
<dbReference type="GO" id="GO:0005524">
    <property type="term" value="F:ATP binding"/>
    <property type="evidence" value="ECO:0007669"/>
    <property type="project" value="UniProtKB-KW"/>
</dbReference>
<dbReference type="OrthoDB" id="5244329at2"/>
<dbReference type="PANTHER" id="PTHR35526:SF3">
    <property type="entry name" value="ANTI-SIGMA-F FACTOR RSBW"/>
    <property type="match status" value="1"/>
</dbReference>
<gene>
    <name evidence="3" type="ORF">C7M71_007840</name>
</gene>
<accession>A0A345SUG2</accession>
<feature type="domain" description="Histidine kinase/HSP90-like ATPase" evidence="2">
    <location>
        <begin position="46"/>
        <end position="144"/>
    </location>
</feature>